<evidence type="ECO:0000256" key="1">
    <source>
        <dbReference type="SAM" id="MobiDB-lite"/>
    </source>
</evidence>
<protein>
    <submittedName>
        <fullName evidence="2">ADP-ribose pyrophosphatase</fullName>
    </submittedName>
</protein>
<evidence type="ECO:0000313" key="2">
    <source>
        <dbReference type="EMBL" id="GER32082.1"/>
    </source>
</evidence>
<accession>A0A5A7PHB7</accession>
<gene>
    <name evidence="2" type="ORF">STAS_08132</name>
</gene>
<feature type="region of interest" description="Disordered" evidence="1">
    <location>
        <begin position="132"/>
        <end position="188"/>
    </location>
</feature>
<feature type="region of interest" description="Disordered" evidence="1">
    <location>
        <begin position="20"/>
        <end position="58"/>
    </location>
</feature>
<dbReference type="Proteomes" id="UP000325081">
    <property type="component" value="Unassembled WGS sequence"/>
</dbReference>
<organism evidence="2 3">
    <name type="scientific">Striga asiatica</name>
    <name type="common">Asiatic witchweed</name>
    <name type="synonym">Buchnera asiatica</name>
    <dbReference type="NCBI Taxonomy" id="4170"/>
    <lineage>
        <taxon>Eukaryota</taxon>
        <taxon>Viridiplantae</taxon>
        <taxon>Streptophyta</taxon>
        <taxon>Embryophyta</taxon>
        <taxon>Tracheophyta</taxon>
        <taxon>Spermatophyta</taxon>
        <taxon>Magnoliopsida</taxon>
        <taxon>eudicotyledons</taxon>
        <taxon>Gunneridae</taxon>
        <taxon>Pentapetalae</taxon>
        <taxon>asterids</taxon>
        <taxon>lamiids</taxon>
        <taxon>Lamiales</taxon>
        <taxon>Orobanchaceae</taxon>
        <taxon>Buchnereae</taxon>
        <taxon>Striga</taxon>
    </lineage>
</organism>
<keyword evidence="3" id="KW-1185">Reference proteome</keyword>
<feature type="compositionally biased region" description="Polar residues" evidence="1">
    <location>
        <begin position="170"/>
        <end position="188"/>
    </location>
</feature>
<name>A0A5A7PHB7_STRAF</name>
<feature type="compositionally biased region" description="Low complexity" evidence="1">
    <location>
        <begin position="26"/>
        <end position="38"/>
    </location>
</feature>
<reference evidence="3" key="1">
    <citation type="journal article" date="2019" name="Curr. Biol.">
        <title>Genome Sequence of Striga asiatica Provides Insight into the Evolution of Plant Parasitism.</title>
        <authorList>
            <person name="Yoshida S."/>
            <person name="Kim S."/>
            <person name="Wafula E.K."/>
            <person name="Tanskanen J."/>
            <person name="Kim Y.M."/>
            <person name="Honaas L."/>
            <person name="Yang Z."/>
            <person name="Spallek T."/>
            <person name="Conn C.E."/>
            <person name="Ichihashi Y."/>
            <person name="Cheong K."/>
            <person name="Cui S."/>
            <person name="Der J.P."/>
            <person name="Gundlach H."/>
            <person name="Jiao Y."/>
            <person name="Hori C."/>
            <person name="Ishida J.K."/>
            <person name="Kasahara H."/>
            <person name="Kiba T."/>
            <person name="Kim M.S."/>
            <person name="Koo N."/>
            <person name="Laohavisit A."/>
            <person name="Lee Y.H."/>
            <person name="Lumba S."/>
            <person name="McCourt P."/>
            <person name="Mortimer J.C."/>
            <person name="Mutuku J.M."/>
            <person name="Nomura T."/>
            <person name="Sasaki-Sekimoto Y."/>
            <person name="Seto Y."/>
            <person name="Wang Y."/>
            <person name="Wakatake T."/>
            <person name="Sakakibara H."/>
            <person name="Demura T."/>
            <person name="Yamaguchi S."/>
            <person name="Yoneyama K."/>
            <person name="Manabe R.I."/>
            <person name="Nelson D.C."/>
            <person name="Schulman A.H."/>
            <person name="Timko M.P."/>
            <person name="dePamphilis C.W."/>
            <person name="Choi D."/>
            <person name="Shirasu K."/>
        </authorList>
    </citation>
    <scope>NUCLEOTIDE SEQUENCE [LARGE SCALE GENOMIC DNA]</scope>
    <source>
        <strain evidence="3">cv. UVA1</strain>
    </source>
</reference>
<feature type="compositionally biased region" description="Polar residues" evidence="1">
    <location>
        <begin position="39"/>
        <end position="50"/>
    </location>
</feature>
<dbReference type="AlphaFoldDB" id="A0A5A7PHB7"/>
<proteinExistence type="predicted"/>
<comment type="caution">
    <text evidence="2">The sequence shown here is derived from an EMBL/GenBank/DDBJ whole genome shotgun (WGS) entry which is preliminary data.</text>
</comment>
<sequence>MNIEEQLIILNKECQRNVPEEKDCSISDSGASESSRSSITNWDTTNQPPSSYKKEREVDASRIRRNNHFLDIRAPDTVQVLKQPIGSRNCGPIQVVHVDTAIQADAAQTSTAGYQFFYCRLTKRVAANEPKRCMTDQDRSSSEESSETKFTYLQKDASRDVRRGQPIKASDNTPHPFNSSDTISVLLR</sequence>
<dbReference type="EMBL" id="BKCP01004550">
    <property type="protein sequence ID" value="GER32082.1"/>
    <property type="molecule type" value="Genomic_DNA"/>
</dbReference>
<evidence type="ECO:0000313" key="3">
    <source>
        <dbReference type="Proteomes" id="UP000325081"/>
    </source>
</evidence>
<feature type="compositionally biased region" description="Basic and acidic residues" evidence="1">
    <location>
        <begin position="132"/>
        <end position="142"/>
    </location>
</feature>